<dbReference type="EMBL" id="AFRT01000272">
    <property type="protein sequence ID" value="ELU44801.1"/>
    <property type="molecule type" value="Genomic_DNA"/>
</dbReference>
<feature type="region of interest" description="Disordered" evidence="1">
    <location>
        <begin position="246"/>
        <end position="266"/>
    </location>
</feature>
<feature type="compositionally biased region" description="Basic and acidic residues" evidence="1">
    <location>
        <begin position="469"/>
        <end position="487"/>
    </location>
</feature>
<dbReference type="AlphaFoldDB" id="L8X3F2"/>
<keyword evidence="2" id="KW-1133">Transmembrane helix</keyword>
<gene>
    <name evidence="3" type="ORF">AG1IA_01169</name>
</gene>
<dbReference type="OrthoDB" id="3188189at2759"/>
<name>L8X3F2_THACA</name>
<keyword evidence="2" id="KW-0472">Membrane</keyword>
<feature type="transmembrane region" description="Helical" evidence="2">
    <location>
        <begin position="373"/>
        <end position="393"/>
    </location>
</feature>
<evidence type="ECO:0000256" key="2">
    <source>
        <dbReference type="SAM" id="Phobius"/>
    </source>
</evidence>
<dbReference type="Proteomes" id="UP000011668">
    <property type="component" value="Unassembled WGS sequence"/>
</dbReference>
<organism evidence="3 4">
    <name type="scientific">Thanatephorus cucumeris (strain AG1-IA)</name>
    <name type="common">Rice sheath blight fungus</name>
    <name type="synonym">Rhizoctonia solani</name>
    <dbReference type="NCBI Taxonomy" id="983506"/>
    <lineage>
        <taxon>Eukaryota</taxon>
        <taxon>Fungi</taxon>
        <taxon>Dikarya</taxon>
        <taxon>Basidiomycota</taxon>
        <taxon>Agaricomycotina</taxon>
        <taxon>Agaricomycetes</taxon>
        <taxon>Cantharellales</taxon>
        <taxon>Ceratobasidiaceae</taxon>
        <taxon>Rhizoctonia</taxon>
        <taxon>Rhizoctonia solani AG-1</taxon>
    </lineage>
</organism>
<feature type="compositionally biased region" description="Pro residues" evidence="1">
    <location>
        <begin position="452"/>
        <end position="463"/>
    </location>
</feature>
<comment type="caution">
    <text evidence="3">The sequence shown here is derived from an EMBL/GenBank/DDBJ whole genome shotgun (WGS) entry which is preliminary data.</text>
</comment>
<evidence type="ECO:0000313" key="4">
    <source>
        <dbReference type="Proteomes" id="UP000011668"/>
    </source>
</evidence>
<feature type="compositionally biased region" description="Basic residues" evidence="1">
    <location>
        <begin position="253"/>
        <end position="266"/>
    </location>
</feature>
<evidence type="ECO:0000313" key="3">
    <source>
        <dbReference type="EMBL" id="ELU44801.1"/>
    </source>
</evidence>
<feature type="compositionally biased region" description="Basic and acidic residues" evidence="1">
    <location>
        <begin position="495"/>
        <end position="512"/>
    </location>
</feature>
<keyword evidence="4" id="KW-1185">Reference proteome</keyword>
<accession>L8X3F2</accession>
<feature type="region of interest" description="Disordered" evidence="1">
    <location>
        <begin position="410"/>
        <end position="512"/>
    </location>
</feature>
<protein>
    <submittedName>
        <fullName evidence="3">Uncharacterized protein</fullName>
    </submittedName>
</protein>
<sequence length="569" mass="63884">MMRSQVLCVAIHPVLRCARRLIWPRRPCWRGDRRREPCTAPQSRRVARMPQSRALQCRSLSLCFPRVVGPGKLNRATHPALLSHYYLISALNHPRSRQTSFRCLDEAPRALAGDVPECVFSTNFNHLTTSARFAMHSQLGVLSILSRHRALAPADCMTFLGIQLCSKMRCKTHQDHPNHHNVTNVVLDNQLELSQLETSASERNRRAPSSEFLLAVIVLSCYRPRPTLPTTRPSSIRKTHTLVQSRTAYPQNPHHRTIPARTSAHHRPAMVRHRLSKNTEPISLPSFNILVNVIDTVPKARVPLPPRENVWYSVLYQSYPSPYPTPPTRLSYLDTYHTSTNLHTPNKMHIPDPVILHLSKRDPSFNADQTRTIAWVVCIIVAAVLIIGIWCAFKLWGSRARNFYAEQDLGVRSLPPPQPRSRRWGGGAGGGARVQPQEEFLPVYDSSGRPPAFSPPGMPPPAYLPGDALGRETYRRDGVSRELGSIEEKDEPEEGDKKEVSADDHVGDGGERKERRWYTNKCNCGYSLATWGGMVTGRTLMGLYGASALANCIIREHGTNSREISSGGY</sequence>
<keyword evidence="2" id="KW-0812">Transmembrane</keyword>
<reference evidence="3 4" key="1">
    <citation type="journal article" date="2013" name="Nat. Commun.">
        <title>The evolution and pathogenic mechanisms of the rice sheath blight pathogen.</title>
        <authorList>
            <person name="Zheng A."/>
            <person name="Lin R."/>
            <person name="Xu L."/>
            <person name="Qin P."/>
            <person name="Tang C."/>
            <person name="Ai P."/>
            <person name="Zhang D."/>
            <person name="Liu Y."/>
            <person name="Sun Z."/>
            <person name="Feng H."/>
            <person name="Wang Y."/>
            <person name="Chen Y."/>
            <person name="Liang X."/>
            <person name="Fu R."/>
            <person name="Li Q."/>
            <person name="Zhang J."/>
            <person name="Yu X."/>
            <person name="Xie Z."/>
            <person name="Ding L."/>
            <person name="Guan P."/>
            <person name="Tang J."/>
            <person name="Liang Y."/>
            <person name="Wang S."/>
            <person name="Deng Q."/>
            <person name="Li S."/>
            <person name="Zhu J."/>
            <person name="Wang L."/>
            <person name="Liu H."/>
            <person name="Li P."/>
        </authorList>
    </citation>
    <scope>NUCLEOTIDE SEQUENCE [LARGE SCALE GENOMIC DNA]</scope>
    <source>
        <strain evidence="4">AG-1 IA</strain>
    </source>
</reference>
<dbReference type="HOGENOM" id="CLU_479115_0_0_1"/>
<proteinExistence type="predicted"/>
<evidence type="ECO:0000256" key="1">
    <source>
        <dbReference type="SAM" id="MobiDB-lite"/>
    </source>
</evidence>